<dbReference type="GO" id="GO:0015280">
    <property type="term" value="F:ligand-gated sodium channel activity"/>
    <property type="evidence" value="ECO:0007669"/>
    <property type="project" value="TreeGrafter"/>
</dbReference>
<dbReference type="Proteomes" id="UP000887013">
    <property type="component" value="Unassembled WGS sequence"/>
</dbReference>
<keyword evidence="6 13" id="KW-1133">Transmembrane helix</keyword>
<evidence type="ECO:0000256" key="7">
    <source>
        <dbReference type="ARBA" id="ARBA00023053"/>
    </source>
</evidence>
<keyword evidence="15" id="KW-1185">Reference proteome</keyword>
<dbReference type="Pfam" id="PF00858">
    <property type="entry name" value="ASC"/>
    <property type="match status" value="1"/>
</dbReference>
<dbReference type="EMBL" id="BMAW01033983">
    <property type="protein sequence ID" value="GFU32804.1"/>
    <property type="molecule type" value="Genomic_DNA"/>
</dbReference>
<evidence type="ECO:0000256" key="9">
    <source>
        <dbReference type="ARBA" id="ARBA00023136"/>
    </source>
</evidence>
<evidence type="ECO:0000256" key="6">
    <source>
        <dbReference type="ARBA" id="ARBA00022989"/>
    </source>
</evidence>
<name>A0A8X6QRH2_NEPPI</name>
<evidence type="ECO:0000256" key="11">
    <source>
        <dbReference type="ARBA" id="ARBA00023303"/>
    </source>
</evidence>
<keyword evidence="5 12" id="KW-0812">Transmembrane</keyword>
<keyword evidence="4 12" id="KW-0894">Sodium channel</keyword>
<evidence type="ECO:0000313" key="15">
    <source>
        <dbReference type="Proteomes" id="UP000887013"/>
    </source>
</evidence>
<dbReference type="AlphaFoldDB" id="A0A8X6QRH2"/>
<evidence type="ECO:0000256" key="2">
    <source>
        <dbReference type="ARBA" id="ARBA00007193"/>
    </source>
</evidence>
<evidence type="ECO:0000256" key="5">
    <source>
        <dbReference type="ARBA" id="ARBA00022692"/>
    </source>
</evidence>
<evidence type="ECO:0000256" key="8">
    <source>
        <dbReference type="ARBA" id="ARBA00023065"/>
    </source>
</evidence>
<evidence type="ECO:0000256" key="4">
    <source>
        <dbReference type="ARBA" id="ARBA00022461"/>
    </source>
</evidence>
<comment type="caution">
    <text evidence="14">The sequence shown here is derived from an EMBL/GenBank/DDBJ whole genome shotgun (WGS) entry which is preliminary data.</text>
</comment>
<evidence type="ECO:0000256" key="1">
    <source>
        <dbReference type="ARBA" id="ARBA00004141"/>
    </source>
</evidence>
<keyword evidence="7" id="KW-0915">Sodium</keyword>
<dbReference type="PANTHER" id="PTHR11690:SF248">
    <property type="entry name" value="PICKPOCKET 17, ISOFORM A"/>
    <property type="match status" value="1"/>
</dbReference>
<comment type="subcellular location">
    <subcellularLocation>
        <location evidence="1">Membrane</location>
        <topology evidence="1">Multi-pass membrane protein</topology>
    </subcellularLocation>
</comment>
<evidence type="ECO:0000256" key="12">
    <source>
        <dbReference type="RuleBase" id="RU000679"/>
    </source>
</evidence>
<dbReference type="InterPro" id="IPR001873">
    <property type="entry name" value="ENaC"/>
</dbReference>
<comment type="similarity">
    <text evidence="2 12">Belongs to the amiloride-sensitive sodium channel (TC 1.A.6) family.</text>
</comment>
<evidence type="ECO:0000256" key="3">
    <source>
        <dbReference type="ARBA" id="ARBA00022448"/>
    </source>
</evidence>
<evidence type="ECO:0000256" key="13">
    <source>
        <dbReference type="SAM" id="Phobius"/>
    </source>
</evidence>
<dbReference type="Gene3D" id="1.10.287.770">
    <property type="entry name" value="YojJ-like"/>
    <property type="match status" value="1"/>
</dbReference>
<proteinExistence type="inferred from homology"/>
<reference evidence="14" key="1">
    <citation type="submission" date="2020-08" db="EMBL/GenBank/DDBJ databases">
        <title>Multicomponent nature underlies the extraordinary mechanical properties of spider dragline silk.</title>
        <authorList>
            <person name="Kono N."/>
            <person name="Nakamura H."/>
            <person name="Mori M."/>
            <person name="Yoshida Y."/>
            <person name="Ohtoshi R."/>
            <person name="Malay A.D."/>
            <person name="Moran D.A.P."/>
            <person name="Tomita M."/>
            <person name="Numata K."/>
            <person name="Arakawa K."/>
        </authorList>
    </citation>
    <scope>NUCLEOTIDE SEQUENCE</scope>
</reference>
<keyword evidence="10 12" id="KW-0739">Sodium transport</keyword>
<keyword evidence="11 12" id="KW-0407">Ion channel</keyword>
<keyword evidence="8 12" id="KW-0406">Ion transport</keyword>
<dbReference type="GO" id="GO:0005886">
    <property type="term" value="C:plasma membrane"/>
    <property type="evidence" value="ECO:0007669"/>
    <property type="project" value="TreeGrafter"/>
</dbReference>
<feature type="transmembrane region" description="Helical" evidence="13">
    <location>
        <begin position="446"/>
        <end position="470"/>
    </location>
</feature>
<dbReference type="OrthoDB" id="6502088at2759"/>
<sequence length="495" mass="58085">MYLFYINYTQDWISKNARTDELQARTARLNLKKRLVMDEHLRPPEEPWRQRRSSVSILKESSLTAVTNIVSTEDNSRKIFKTIVLLICLTGFTYQAITFFTYYFEYPTIVDIDIEKPMLTEMPGFTFCNNNGINKKFFCSEYPEECYVADELLCSKYPSYCEANKTLVPRISAYDKIDEMSKEEFLKVGNVVELSLQNMTAFKNVSLKGPFVRAKSYNGRGRMGCYSWFTVYDTLDEPFTVRRSSVIHMPVATLTFNLHHDDLFIPGQKTGMYFSLHSPHVADNPADNGIFMKPGKIYRIYVSMEKEILLPYPYETACLNYTDIWKKRNRTGPRTQEMCHHKCMLETTSKFFNCSAIFGLYPHNLRICDFYEIMTKHDELVADGYPCIMKCKDDCAKTKYIQVVKERFISELSRSDSEYEYESKLIKIEIYVDDSEIVTFRHRPQYLYIEAFSCIGGFIGIWLGISLIQLTDFIETLFRILRYSYTKENIVKNRR</sequence>
<evidence type="ECO:0000313" key="14">
    <source>
        <dbReference type="EMBL" id="GFU32804.1"/>
    </source>
</evidence>
<dbReference type="PANTHER" id="PTHR11690">
    <property type="entry name" value="AMILORIDE-SENSITIVE SODIUM CHANNEL-RELATED"/>
    <property type="match status" value="1"/>
</dbReference>
<protein>
    <submittedName>
        <fullName evidence="14">Amiloride-sensitive sodium channel subunit alpha</fullName>
    </submittedName>
</protein>
<keyword evidence="9 13" id="KW-0472">Membrane</keyword>
<gene>
    <name evidence="14" type="primary">NCL1_36084</name>
    <name evidence="14" type="ORF">NPIL_609721</name>
</gene>
<feature type="transmembrane region" description="Helical" evidence="13">
    <location>
        <begin position="83"/>
        <end position="104"/>
    </location>
</feature>
<evidence type="ECO:0000256" key="10">
    <source>
        <dbReference type="ARBA" id="ARBA00023201"/>
    </source>
</evidence>
<organism evidence="14 15">
    <name type="scientific">Nephila pilipes</name>
    <name type="common">Giant wood spider</name>
    <name type="synonym">Nephila maculata</name>
    <dbReference type="NCBI Taxonomy" id="299642"/>
    <lineage>
        <taxon>Eukaryota</taxon>
        <taxon>Metazoa</taxon>
        <taxon>Ecdysozoa</taxon>
        <taxon>Arthropoda</taxon>
        <taxon>Chelicerata</taxon>
        <taxon>Arachnida</taxon>
        <taxon>Araneae</taxon>
        <taxon>Araneomorphae</taxon>
        <taxon>Entelegynae</taxon>
        <taxon>Araneoidea</taxon>
        <taxon>Nephilidae</taxon>
        <taxon>Nephila</taxon>
    </lineage>
</organism>
<keyword evidence="3 12" id="KW-0813">Transport</keyword>
<accession>A0A8X6QRH2</accession>